<feature type="domain" description="PARP catalytic" evidence="20">
    <location>
        <begin position="758"/>
        <end position="990"/>
    </location>
</feature>
<dbReference type="GO" id="GO:0070212">
    <property type="term" value="P:protein poly-ADP-ribosylation"/>
    <property type="evidence" value="ECO:0007669"/>
    <property type="project" value="TreeGrafter"/>
</dbReference>
<organism evidence="23 24">
    <name type="scientific">Diploscapter pachys</name>
    <dbReference type="NCBI Taxonomy" id="2018661"/>
    <lineage>
        <taxon>Eukaryota</taxon>
        <taxon>Metazoa</taxon>
        <taxon>Ecdysozoa</taxon>
        <taxon>Nematoda</taxon>
        <taxon>Chromadorea</taxon>
        <taxon>Rhabditida</taxon>
        <taxon>Rhabditina</taxon>
        <taxon>Rhabditomorpha</taxon>
        <taxon>Rhabditoidea</taxon>
        <taxon>Rhabditidae</taxon>
        <taxon>Diploscapter</taxon>
    </lineage>
</organism>
<dbReference type="Gene3D" id="1.20.142.10">
    <property type="entry name" value="Poly(ADP-ribose) polymerase, regulatory domain"/>
    <property type="match status" value="1"/>
</dbReference>
<comment type="catalytic activity">
    <reaction evidence="2 17">
        <text>L-glutamyl-[protein] + NAD(+) = 5-O-(ADP-D-ribosyl)-L-glutamyl-[protein] + nicotinamide</text>
        <dbReference type="Rhea" id="RHEA:58224"/>
        <dbReference type="Rhea" id="RHEA-COMP:10208"/>
        <dbReference type="Rhea" id="RHEA-COMP:15089"/>
        <dbReference type="ChEBI" id="CHEBI:17154"/>
        <dbReference type="ChEBI" id="CHEBI:29973"/>
        <dbReference type="ChEBI" id="CHEBI:57540"/>
        <dbReference type="ChEBI" id="CHEBI:142540"/>
    </reaction>
</comment>
<dbReference type="GO" id="GO:0008270">
    <property type="term" value="F:zinc ion binding"/>
    <property type="evidence" value="ECO:0007669"/>
    <property type="project" value="UniProtKB-KW"/>
</dbReference>
<dbReference type="InterPro" id="IPR012982">
    <property type="entry name" value="PARP1-like_PADR1_Zn_ribbon"/>
</dbReference>
<dbReference type="GO" id="GO:0003677">
    <property type="term" value="F:DNA binding"/>
    <property type="evidence" value="ECO:0007669"/>
    <property type="project" value="UniProtKB-UniRule"/>
</dbReference>
<dbReference type="InterPro" id="IPR050800">
    <property type="entry name" value="ARTD/PARP"/>
</dbReference>
<evidence type="ECO:0000256" key="1">
    <source>
        <dbReference type="ARBA" id="ARBA00000438"/>
    </source>
</evidence>
<dbReference type="SMART" id="SM00773">
    <property type="entry name" value="WGR"/>
    <property type="match status" value="1"/>
</dbReference>
<dbReference type="GO" id="GO:0005730">
    <property type="term" value="C:nucleolus"/>
    <property type="evidence" value="ECO:0007669"/>
    <property type="project" value="TreeGrafter"/>
</dbReference>
<dbReference type="GO" id="GO:0140806">
    <property type="term" value="F:NAD+-protein-aspartate ADP-ribosyltransferase activity"/>
    <property type="evidence" value="ECO:0007669"/>
    <property type="project" value="RHEA"/>
</dbReference>
<keyword evidence="5 17" id="KW-0808">Transferase</keyword>
<comment type="caution">
    <text evidence="23">The sequence shown here is derived from an EMBL/GenBank/DDBJ whole genome shotgun (WGS) entry which is preliminary data.</text>
</comment>
<dbReference type="PANTHER" id="PTHR10459">
    <property type="entry name" value="DNA LIGASE"/>
    <property type="match status" value="1"/>
</dbReference>
<dbReference type="PROSITE" id="PS50064">
    <property type="entry name" value="ZF_PARP_2"/>
    <property type="match status" value="2"/>
</dbReference>
<dbReference type="Gene3D" id="1.10.20.130">
    <property type="match status" value="1"/>
</dbReference>
<evidence type="ECO:0000259" key="22">
    <source>
        <dbReference type="PROSITE" id="PS51977"/>
    </source>
</evidence>
<evidence type="ECO:0000256" key="7">
    <source>
        <dbReference type="ARBA" id="ARBA00022723"/>
    </source>
</evidence>
<dbReference type="EC" id="2.4.2.30" evidence="17"/>
<comment type="catalytic activity">
    <reaction evidence="1 17">
        <text>L-aspartyl-[protein] + NAD(+) = 4-O-(ADP-D-ribosyl)-L-aspartyl-[protein] + nicotinamide</text>
        <dbReference type="Rhea" id="RHEA:54424"/>
        <dbReference type="Rhea" id="RHEA-COMP:9867"/>
        <dbReference type="Rhea" id="RHEA-COMP:13832"/>
        <dbReference type="ChEBI" id="CHEBI:17154"/>
        <dbReference type="ChEBI" id="CHEBI:29961"/>
        <dbReference type="ChEBI" id="CHEBI:57540"/>
        <dbReference type="ChEBI" id="CHEBI:138102"/>
    </reaction>
</comment>
<dbReference type="Pfam" id="PF21728">
    <property type="entry name" value="PADR1_N"/>
    <property type="match status" value="1"/>
</dbReference>
<dbReference type="InterPro" id="IPR036930">
    <property type="entry name" value="WGR_dom_sf"/>
</dbReference>
<keyword evidence="6" id="KW-0548">Nucleotidyltransferase</keyword>
<dbReference type="GO" id="GO:0006302">
    <property type="term" value="P:double-strand break repair"/>
    <property type="evidence" value="ECO:0007669"/>
    <property type="project" value="TreeGrafter"/>
</dbReference>
<evidence type="ECO:0000256" key="13">
    <source>
        <dbReference type="ARBA" id="ARBA00023125"/>
    </source>
</evidence>
<dbReference type="GO" id="GO:0051287">
    <property type="term" value="F:NAD binding"/>
    <property type="evidence" value="ECO:0007669"/>
    <property type="project" value="UniProtKB-UniRule"/>
</dbReference>
<dbReference type="Gene3D" id="3.30.1740.10">
    <property type="entry name" value="Zinc finger, PARP-type"/>
    <property type="match status" value="2"/>
</dbReference>
<evidence type="ECO:0000256" key="11">
    <source>
        <dbReference type="ARBA" id="ARBA00022833"/>
    </source>
</evidence>
<keyword evidence="13 17" id="KW-0238">DNA-binding</keyword>
<keyword evidence="4 17" id="KW-0328">Glycosyltransferase</keyword>
<evidence type="ECO:0000256" key="16">
    <source>
        <dbReference type="ARBA" id="ARBA00033987"/>
    </source>
</evidence>
<evidence type="ECO:0000256" key="12">
    <source>
        <dbReference type="ARBA" id="ARBA00023027"/>
    </source>
</evidence>
<dbReference type="InterPro" id="IPR001510">
    <property type="entry name" value="Znf_PARP"/>
</dbReference>
<evidence type="ECO:0000256" key="2">
    <source>
        <dbReference type="ARBA" id="ARBA00000459"/>
    </source>
</evidence>
<accession>A0A2A2KW32</accession>
<evidence type="ECO:0000256" key="10">
    <source>
        <dbReference type="ARBA" id="ARBA00022771"/>
    </source>
</evidence>
<dbReference type="SUPFAM" id="SSF47587">
    <property type="entry name" value="Domain of poly(ADP-ribose) polymerase"/>
    <property type="match status" value="1"/>
</dbReference>
<dbReference type="GO" id="GO:0003950">
    <property type="term" value="F:NAD+ poly-ADP-ribosyltransferase activity"/>
    <property type="evidence" value="ECO:0007669"/>
    <property type="project" value="UniProtKB-UniRule"/>
</dbReference>
<dbReference type="InterPro" id="IPR049296">
    <property type="entry name" value="PARP1-like_PADR1_N"/>
</dbReference>
<dbReference type="InterPro" id="IPR038650">
    <property type="entry name" value="PADR1_C_dom_sf"/>
</dbReference>
<dbReference type="SUPFAM" id="SSF56399">
    <property type="entry name" value="ADP-ribosylation"/>
    <property type="match status" value="1"/>
</dbReference>
<dbReference type="Gene3D" id="3.90.228.10">
    <property type="match status" value="1"/>
</dbReference>
<dbReference type="PROSITE" id="PS52007">
    <property type="entry name" value="PADR1"/>
    <property type="match status" value="1"/>
</dbReference>
<dbReference type="SUPFAM" id="SSF142921">
    <property type="entry name" value="WGR domain-like"/>
    <property type="match status" value="1"/>
</dbReference>
<dbReference type="Pfam" id="PF08063">
    <property type="entry name" value="Zn_ribbon_PADR1"/>
    <property type="match status" value="1"/>
</dbReference>
<evidence type="ECO:0000256" key="15">
    <source>
        <dbReference type="ARBA" id="ARBA00024347"/>
    </source>
</evidence>
<dbReference type="SMART" id="SM01335">
    <property type="entry name" value="PADR1"/>
    <property type="match status" value="1"/>
</dbReference>
<evidence type="ECO:0000256" key="18">
    <source>
        <dbReference type="RuleBase" id="RU362114"/>
    </source>
</evidence>
<keyword evidence="7 17" id="KW-0479">Metal-binding</keyword>
<proteinExistence type="inferred from homology"/>
<evidence type="ECO:0000259" key="21">
    <source>
        <dbReference type="PROSITE" id="PS51060"/>
    </source>
</evidence>
<dbReference type="PROSITE" id="PS51977">
    <property type="entry name" value="WGR"/>
    <property type="match status" value="1"/>
</dbReference>
<evidence type="ECO:0000256" key="5">
    <source>
        <dbReference type="ARBA" id="ARBA00022679"/>
    </source>
</evidence>
<dbReference type="STRING" id="2018661.A0A2A2KW32"/>
<dbReference type="GO" id="GO:0140807">
    <property type="term" value="F:NAD+-protein-glutamate ADP-ribosyltransferase activity"/>
    <property type="evidence" value="ECO:0007669"/>
    <property type="project" value="RHEA"/>
</dbReference>
<keyword evidence="10" id="KW-0863">Zinc-finger</keyword>
<feature type="domain" description="WGR" evidence="22">
    <location>
        <begin position="502"/>
        <end position="602"/>
    </location>
</feature>
<dbReference type="CDD" id="cd01437">
    <property type="entry name" value="parp_like"/>
    <property type="match status" value="1"/>
</dbReference>
<dbReference type="GO" id="GO:0016779">
    <property type="term" value="F:nucleotidyltransferase activity"/>
    <property type="evidence" value="ECO:0007669"/>
    <property type="project" value="UniProtKB-KW"/>
</dbReference>
<dbReference type="Pfam" id="PF05406">
    <property type="entry name" value="WGR"/>
    <property type="match status" value="1"/>
</dbReference>
<evidence type="ECO:0000256" key="9">
    <source>
        <dbReference type="ARBA" id="ARBA00022765"/>
    </source>
</evidence>
<dbReference type="InterPro" id="IPR004102">
    <property type="entry name" value="Poly(ADP-ribose)pol_reg_dom"/>
</dbReference>
<keyword evidence="8" id="KW-0677">Repeat</keyword>
<evidence type="ECO:0000256" key="6">
    <source>
        <dbReference type="ARBA" id="ARBA00022695"/>
    </source>
</evidence>
<evidence type="ECO:0000256" key="17">
    <source>
        <dbReference type="PIRNR" id="PIRNR000489"/>
    </source>
</evidence>
<dbReference type="Gene3D" id="2.20.25.630">
    <property type="match status" value="1"/>
</dbReference>
<keyword evidence="9" id="KW-0013">ADP-ribosylation</keyword>
<comment type="similarity">
    <text evidence="15">Belongs to the ARTD/PARP family.</text>
</comment>
<keyword evidence="11 17" id="KW-0862">Zinc</keyword>
<comment type="catalytic activity">
    <reaction evidence="16 17">
        <text>NAD(+) + (ADP-D-ribosyl)n-acceptor = nicotinamide + (ADP-D-ribosyl)n+1-acceptor + H(+).</text>
        <dbReference type="EC" id="2.4.2.30"/>
    </reaction>
</comment>
<dbReference type="Pfam" id="PF02877">
    <property type="entry name" value="PARP_reg"/>
    <property type="match status" value="1"/>
</dbReference>
<dbReference type="CDD" id="cd08001">
    <property type="entry name" value="WGR_PARP1_like"/>
    <property type="match status" value="1"/>
</dbReference>
<dbReference type="EMBL" id="LIAE01007607">
    <property type="protein sequence ID" value="PAV78171.1"/>
    <property type="molecule type" value="Genomic_DNA"/>
</dbReference>
<dbReference type="InterPro" id="IPR036616">
    <property type="entry name" value="Poly(ADP-ribose)pol_reg_dom_sf"/>
</dbReference>
<dbReference type="PANTHER" id="PTHR10459:SF60">
    <property type="entry name" value="POLY [ADP-RIBOSE] POLYMERASE 2"/>
    <property type="match status" value="1"/>
</dbReference>
<dbReference type="InterPro" id="IPR036957">
    <property type="entry name" value="Znf_PARP_sf"/>
</dbReference>
<feature type="domain" description="PARP alpha-helical" evidence="21">
    <location>
        <begin position="625"/>
        <end position="744"/>
    </location>
</feature>
<dbReference type="InterPro" id="IPR012317">
    <property type="entry name" value="Poly(ADP-ribose)pol_cat_dom"/>
</dbReference>
<comment type="subcellular location">
    <subcellularLocation>
        <location evidence="3 17">Nucleus</location>
    </subcellularLocation>
</comment>
<keyword evidence="14 17" id="KW-0539">Nucleus</keyword>
<evidence type="ECO:0000256" key="8">
    <source>
        <dbReference type="ARBA" id="ARBA00022737"/>
    </source>
</evidence>
<evidence type="ECO:0000313" key="23">
    <source>
        <dbReference type="EMBL" id="PAV78171.1"/>
    </source>
</evidence>
<dbReference type="InterPro" id="IPR008893">
    <property type="entry name" value="WGR_domain"/>
</dbReference>
<evidence type="ECO:0000256" key="4">
    <source>
        <dbReference type="ARBA" id="ARBA00022676"/>
    </source>
</evidence>
<dbReference type="Pfam" id="PF00645">
    <property type="entry name" value="zf-PARP"/>
    <property type="match status" value="1"/>
</dbReference>
<evidence type="ECO:0000259" key="20">
    <source>
        <dbReference type="PROSITE" id="PS51059"/>
    </source>
</evidence>
<evidence type="ECO:0000256" key="3">
    <source>
        <dbReference type="ARBA" id="ARBA00004123"/>
    </source>
</evidence>
<protein>
    <recommendedName>
        <fullName evidence="17 18">Poly [ADP-ribose] polymerase</fullName>
        <ecNumber evidence="17">2.4.2.30</ecNumber>
    </recommendedName>
</protein>
<dbReference type="AlphaFoldDB" id="A0A2A2KW32"/>
<dbReference type="PIRSF" id="PIRSF000489">
    <property type="entry name" value="NAD_ADPRT"/>
    <property type="match status" value="1"/>
</dbReference>
<dbReference type="OrthoDB" id="429950at2759"/>
<dbReference type="InterPro" id="IPR008288">
    <property type="entry name" value="PARP"/>
</dbReference>
<keyword evidence="12 17" id="KW-0520">NAD</keyword>
<evidence type="ECO:0000259" key="19">
    <source>
        <dbReference type="PROSITE" id="PS50064"/>
    </source>
</evidence>
<feature type="domain" description="PARP-type" evidence="19">
    <location>
        <begin position="15"/>
        <end position="101"/>
    </location>
</feature>
<evidence type="ECO:0000256" key="14">
    <source>
        <dbReference type="ARBA" id="ARBA00023242"/>
    </source>
</evidence>
<dbReference type="FunFam" id="1.20.142.10:FF:000001">
    <property type="entry name" value="Poly [ADP-ribose] polymerase"/>
    <property type="match status" value="1"/>
</dbReference>
<dbReference type="SUPFAM" id="SSF57716">
    <property type="entry name" value="Glucocorticoid receptor-like (DNA-binding domain)"/>
    <property type="match status" value="2"/>
</dbReference>
<dbReference type="PROSITE" id="PS51060">
    <property type="entry name" value="PARP_ALPHA_HD"/>
    <property type="match status" value="1"/>
</dbReference>
<dbReference type="SMART" id="SM01336">
    <property type="entry name" value="zf-PARP"/>
    <property type="match status" value="2"/>
</dbReference>
<keyword evidence="24" id="KW-1185">Reference proteome</keyword>
<dbReference type="Pfam" id="PF00644">
    <property type="entry name" value="PARP"/>
    <property type="match status" value="1"/>
</dbReference>
<sequence length="990" mass="112502">MDDHEQIEKFCDLPFAAEYAKSNRSTCKGCRQAITQGVLRMSACEPSRFFDGVQNNWFHFHCFWSKLKPSKDQINETSIRGMDWLKWDDQERIREKIVAFNAKKESTQPDVDNIKEHFNSYKAEHSRSNRGKCYKCKENFKLSEVKIGRHGAFYHPLCIVPDDGSVQLRGKISDVQRFDNLSDEGKAELRKAWDKIEWKPPGANQAKNTKDAVNAAAAAEGAASQLSTLVESIFSPDAMKKGARDSVSSGVKLDVDVKTEKVDDSGVKTEEIDVKIALTEEKWSVKDEKEAGNVPEVPFKRARFAKTEAQILMEKLKKQSDHLWEVREALGQLSRKQLSALLEANNQQLPTEEHKMIDRLSDCAVFGRPIQCPKCPSGQIVYSTSKKSYVCLGYLTEYTKCTYNSPNPLRTPFQIPLHMVEALPILKTIKINSLSKRVYPACDQPVVDRSPSFRSLGARKINNLAAEVYDGQKKGHYHCASSGKQIVKNGTVVDKECEYAEHCHVYKDDEGVLYSCVLTSADMACNKNSYYKIQLLCHDQDPNIFYVFRSWGRVGTDVGGSRTQHFYKNQGNAIQEFKDLFCEKTGNKWDDRKYFKKRPGKMGMVDTDYSELEQDQTKTIVPGSKTKLPKPVKDVIMKIFDVNSMRAQMKQFELDLEKMPLGKLSKKQIHSAYSVLKELEELLDNLAFDFHDRIIDISNRFYTLIPHNFGMNPMEILNTKDLVKKKSKMLDSLMEIEIAYSIINENAMNKIAIAEGKDPVDAHYESIKCDIQPMDPDSDEYIRLARYLAQSHGSTHHWDIKLVDILKVERHSERANFCADIGNRMLLWHGSGLTNFGGILSQGLKIAPPEAPVSGYMFGKGVYFADMASKSFNYCRVPRPGEEGLMLLCEVALGTPRYEYHATNHSHSSMQRLNTHSVKGIGREYPDEAGAFYHPDGYVIPMGPKKIIPPTDPTTKNYSLIYNEYIVYDTAQINLRYLLRVRWGGGSGRV</sequence>
<feature type="domain" description="PARP-type" evidence="19">
    <location>
        <begin position="121"/>
        <end position="197"/>
    </location>
</feature>
<gene>
    <name evidence="23" type="ORF">WR25_26184</name>
</gene>
<name>A0A2A2KW32_9BILA</name>
<evidence type="ECO:0000313" key="24">
    <source>
        <dbReference type="Proteomes" id="UP000218231"/>
    </source>
</evidence>
<dbReference type="Proteomes" id="UP000218231">
    <property type="component" value="Unassembled WGS sequence"/>
</dbReference>
<reference evidence="23 24" key="1">
    <citation type="journal article" date="2017" name="Curr. Biol.">
        <title>Genome architecture and evolution of a unichromosomal asexual nematode.</title>
        <authorList>
            <person name="Fradin H."/>
            <person name="Zegar C."/>
            <person name="Gutwein M."/>
            <person name="Lucas J."/>
            <person name="Kovtun M."/>
            <person name="Corcoran D."/>
            <person name="Baugh L.R."/>
            <person name="Kiontke K."/>
            <person name="Gunsalus K."/>
            <person name="Fitch D.H."/>
            <person name="Piano F."/>
        </authorList>
    </citation>
    <scope>NUCLEOTIDE SEQUENCE [LARGE SCALE GENOMIC DNA]</scope>
    <source>
        <strain evidence="23">PF1309</strain>
    </source>
</reference>
<dbReference type="PROSITE" id="PS51059">
    <property type="entry name" value="PARP_CATALYTIC"/>
    <property type="match status" value="1"/>
</dbReference>